<feature type="signal peptide" evidence="1">
    <location>
        <begin position="1"/>
        <end position="27"/>
    </location>
</feature>
<dbReference type="OrthoDB" id="6358391at2"/>
<reference evidence="2 3" key="1">
    <citation type="submission" date="2016-10" db="EMBL/GenBank/DDBJ databases">
        <authorList>
            <person name="de Groot N.N."/>
        </authorList>
    </citation>
    <scope>NUCLEOTIDE SEQUENCE [LARGE SCALE GENOMIC DNA]</scope>
    <source>
        <strain evidence="2 3">CGMCC 1.7059</strain>
    </source>
</reference>
<sequence>MKDLHIRAKAISLALSLLFTFSFAAKADEAADFLSNLHEFRVNNFVALDAYYRFTVDGNTDALNEIVTAINSANTSMSTVSDSTAEVLAASEIENLNQEFDKFKNLVRLNINDVRQSGYPDLRLVSEMADQAAILNNRASDMYNEALESSQVSSNDKVEAARLASVTMAQMMAKYSVRSNMSVSQTFQGSSDDTPLDQKAQQFENLLGQLSAGPNSGPLKTTLEGIKSKWSFIKNSYINYNENNVSFVIDRYSKGILEDLATTIDLLQQSA</sequence>
<proteinExistence type="predicted"/>
<dbReference type="Proteomes" id="UP000199675">
    <property type="component" value="Unassembled WGS sequence"/>
</dbReference>
<dbReference type="AlphaFoldDB" id="A0A1H3BN86"/>
<keyword evidence="1" id="KW-0732">Signal</keyword>
<accession>A0A1H3BN86</accession>
<name>A0A1H3BN86_9GAMM</name>
<evidence type="ECO:0000256" key="1">
    <source>
        <dbReference type="SAM" id="SignalP"/>
    </source>
</evidence>
<evidence type="ECO:0008006" key="4">
    <source>
        <dbReference type="Google" id="ProtNLM"/>
    </source>
</evidence>
<evidence type="ECO:0000313" key="2">
    <source>
        <dbReference type="EMBL" id="SDX43462.1"/>
    </source>
</evidence>
<dbReference type="RefSeq" id="WP_091816046.1">
    <property type="nucleotide sequence ID" value="NZ_FNNE01000009.1"/>
</dbReference>
<evidence type="ECO:0000313" key="3">
    <source>
        <dbReference type="Proteomes" id="UP000199675"/>
    </source>
</evidence>
<gene>
    <name evidence="2" type="ORF">SAMN04487960_109100</name>
</gene>
<feature type="chain" id="PRO_5011725139" description="Type IV pili methyl-accepting chemotaxis transducer N-term" evidence="1">
    <location>
        <begin position="28"/>
        <end position="271"/>
    </location>
</feature>
<organism evidence="2 3">
    <name type="scientific">Marinobacter mobilis</name>
    <dbReference type="NCBI Taxonomy" id="488533"/>
    <lineage>
        <taxon>Bacteria</taxon>
        <taxon>Pseudomonadati</taxon>
        <taxon>Pseudomonadota</taxon>
        <taxon>Gammaproteobacteria</taxon>
        <taxon>Pseudomonadales</taxon>
        <taxon>Marinobacteraceae</taxon>
        <taxon>Marinobacter</taxon>
    </lineage>
</organism>
<keyword evidence="3" id="KW-1185">Reference proteome</keyword>
<dbReference type="EMBL" id="FNNE01000009">
    <property type="protein sequence ID" value="SDX43462.1"/>
    <property type="molecule type" value="Genomic_DNA"/>
</dbReference>
<protein>
    <recommendedName>
        <fullName evidence="4">Type IV pili methyl-accepting chemotaxis transducer N-term</fullName>
    </recommendedName>
</protein>